<proteinExistence type="predicted"/>
<accession>A0AAD7IZ99</accession>
<dbReference type="Proteomes" id="UP001215598">
    <property type="component" value="Unassembled WGS sequence"/>
</dbReference>
<organism evidence="1 2">
    <name type="scientific">Mycena metata</name>
    <dbReference type="NCBI Taxonomy" id="1033252"/>
    <lineage>
        <taxon>Eukaryota</taxon>
        <taxon>Fungi</taxon>
        <taxon>Dikarya</taxon>
        <taxon>Basidiomycota</taxon>
        <taxon>Agaricomycotina</taxon>
        <taxon>Agaricomycetes</taxon>
        <taxon>Agaricomycetidae</taxon>
        <taxon>Agaricales</taxon>
        <taxon>Marasmiineae</taxon>
        <taxon>Mycenaceae</taxon>
        <taxon>Mycena</taxon>
    </lineage>
</organism>
<dbReference type="AlphaFoldDB" id="A0AAD7IZ99"/>
<comment type="caution">
    <text evidence="1">The sequence shown here is derived from an EMBL/GenBank/DDBJ whole genome shotgun (WGS) entry which is preliminary data.</text>
</comment>
<gene>
    <name evidence="1" type="ORF">B0H16DRAFT_1834823</name>
</gene>
<protein>
    <submittedName>
        <fullName evidence="1">Uncharacterized protein</fullName>
    </submittedName>
</protein>
<feature type="non-terminal residue" evidence="1">
    <location>
        <position position="1"/>
    </location>
</feature>
<keyword evidence="2" id="KW-1185">Reference proteome</keyword>
<evidence type="ECO:0000313" key="2">
    <source>
        <dbReference type="Proteomes" id="UP001215598"/>
    </source>
</evidence>
<name>A0AAD7IZ99_9AGAR</name>
<reference evidence="1" key="1">
    <citation type="submission" date="2023-03" db="EMBL/GenBank/DDBJ databases">
        <title>Massive genome expansion in bonnet fungi (Mycena s.s.) driven by repeated elements and novel gene families across ecological guilds.</title>
        <authorList>
            <consortium name="Lawrence Berkeley National Laboratory"/>
            <person name="Harder C.B."/>
            <person name="Miyauchi S."/>
            <person name="Viragh M."/>
            <person name="Kuo A."/>
            <person name="Thoen E."/>
            <person name="Andreopoulos B."/>
            <person name="Lu D."/>
            <person name="Skrede I."/>
            <person name="Drula E."/>
            <person name="Henrissat B."/>
            <person name="Morin E."/>
            <person name="Kohler A."/>
            <person name="Barry K."/>
            <person name="LaButti K."/>
            <person name="Morin E."/>
            <person name="Salamov A."/>
            <person name="Lipzen A."/>
            <person name="Mereny Z."/>
            <person name="Hegedus B."/>
            <person name="Baldrian P."/>
            <person name="Stursova M."/>
            <person name="Weitz H."/>
            <person name="Taylor A."/>
            <person name="Grigoriev I.V."/>
            <person name="Nagy L.G."/>
            <person name="Martin F."/>
            <person name="Kauserud H."/>
        </authorList>
    </citation>
    <scope>NUCLEOTIDE SEQUENCE</scope>
    <source>
        <strain evidence="1">CBHHK182m</strain>
    </source>
</reference>
<sequence>LRFFFHRRCRAPLLSPLPPFRLRLPCPHRLPFPPGATAFSARRHARPILSTRRCHSISTRLPFQTTLTPLPFCPSAPRRPFYPPLRPFCPKQHRASASLAQAALTLTPLSSSLCPVPTTASASASRATLETLATLVLCRPCTPPFTSKFQTSPKYCMHNRTLKLRIGLSGAYFHFPTISALPSTATSSPPSHLQPHVCSCTRVHDAAGRKDDIDFPQRYPCRPRPRTATAAEQGRWRIIRHVPRARLCMYACRRGHCNTHTLYILPLQSSFLPYAPPSSPLSLHHRHGQ</sequence>
<evidence type="ECO:0000313" key="1">
    <source>
        <dbReference type="EMBL" id="KAJ7753571.1"/>
    </source>
</evidence>
<dbReference type="EMBL" id="JARKIB010000055">
    <property type="protein sequence ID" value="KAJ7753571.1"/>
    <property type="molecule type" value="Genomic_DNA"/>
</dbReference>